<proteinExistence type="predicted"/>
<dbReference type="PRINTS" id="PR00344">
    <property type="entry name" value="BCTRLSENSOR"/>
</dbReference>
<protein>
    <recommendedName>
        <fullName evidence="2">histidine kinase</fullName>
        <ecNumber evidence="2">2.7.13.3</ecNumber>
    </recommendedName>
</protein>
<dbReference type="InterPro" id="IPR004358">
    <property type="entry name" value="Sig_transdc_His_kin-like_C"/>
</dbReference>
<comment type="catalytic activity">
    <reaction evidence="1">
        <text>ATP + protein L-histidine = ADP + protein N-phospho-L-histidine.</text>
        <dbReference type="EC" id="2.7.13.3"/>
    </reaction>
</comment>
<dbReference type="InterPro" id="IPR003594">
    <property type="entry name" value="HATPase_dom"/>
</dbReference>
<feature type="domain" description="Histidine kinase" evidence="7">
    <location>
        <begin position="174"/>
        <end position="402"/>
    </location>
</feature>
<dbReference type="Gene3D" id="1.10.287.130">
    <property type="match status" value="1"/>
</dbReference>
<dbReference type="GO" id="GO:0004721">
    <property type="term" value="F:phosphoprotein phosphatase activity"/>
    <property type="evidence" value="ECO:0007669"/>
    <property type="project" value="TreeGrafter"/>
</dbReference>
<dbReference type="InterPro" id="IPR036097">
    <property type="entry name" value="HisK_dim/P_sf"/>
</dbReference>
<evidence type="ECO:0000256" key="1">
    <source>
        <dbReference type="ARBA" id="ARBA00000085"/>
    </source>
</evidence>
<evidence type="ECO:0000259" key="7">
    <source>
        <dbReference type="PROSITE" id="PS50109"/>
    </source>
</evidence>
<dbReference type="Proteomes" id="UP000004949">
    <property type="component" value="Unassembled WGS sequence"/>
</dbReference>
<keyword evidence="6" id="KW-0902">Two-component regulatory system</keyword>
<dbReference type="PATRIC" id="fig|1088869.3.peg.1564"/>
<reference evidence="8 9" key="1">
    <citation type="submission" date="2011-10" db="EMBL/GenBank/DDBJ databases">
        <title>Genome sequence of Gluconobacter morbifer G707, isolated from Drosophila gut.</title>
        <authorList>
            <person name="Lee W.-J."/>
            <person name="Kim E.-K."/>
        </authorList>
    </citation>
    <scope>NUCLEOTIDE SEQUENCE [LARGE SCALE GENOMIC DNA]</scope>
    <source>
        <strain evidence="8 9">G707</strain>
    </source>
</reference>
<evidence type="ECO:0000256" key="4">
    <source>
        <dbReference type="ARBA" id="ARBA00022679"/>
    </source>
</evidence>
<evidence type="ECO:0000256" key="5">
    <source>
        <dbReference type="ARBA" id="ARBA00022777"/>
    </source>
</evidence>
<dbReference type="CDD" id="cd00082">
    <property type="entry name" value="HisKA"/>
    <property type="match status" value="1"/>
</dbReference>
<dbReference type="InterPro" id="IPR036890">
    <property type="entry name" value="HATPase_C_sf"/>
</dbReference>
<dbReference type="GO" id="GO:0005886">
    <property type="term" value="C:plasma membrane"/>
    <property type="evidence" value="ECO:0007669"/>
    <property type="project" value="TreeGrafter"/>
</dbReference>
<dbReference type="InterPro" id="IPR003661">
    <property type="entry name" value="HisK_dim/P_dom"/>
</dbReference>
<evidence type="ECO:0000256" key="2">
    <source>
        <dbReference type="ARBA" id="ARBA00012438"/>
    </source>
</evidence>
<dbReference type="GO" id="GO:0000155">
    <property type="term" value="F:phosphorelay sensor kinase activity"/>
    <property type="evidence" value="ECO:0007669"/>
    <property type="project" value="InterPro"/>
</dbReference>
<dbReference type="Pfam" id="PF02518">
    <property type="entry name" value="HATPase_c"/>
    <property type="match status" value="1"/>
</dbReference>
<dbReference type="EMBL" id="AGQV01000004">
    <property type="protein sequence ID" value="EHH68217.1"/>
    <property type="molecule type" value="Genomic_DNA"/>
</dbReference>
<dbReference type="AlphaFoldDB" id="G6XJA1"/>
<dbReference type="PROSITE" id="PS50109">
    <property type="entry name" value="HIS_KIN"/>
    <property type="match status" value="1"/>
</dbReference>
<organism evidence="8 9">
    <name type="scientific">Gluconobacter morbifer G707</name>
    <dbReference type="NCBI Taxonomy" id="1088869"/>
    <lineage>
        <taxon>Bacteria</taxon>
        <taxon>Pseudomonadati</taxon>
        <taxon>Pseudomonadota</taxon>
        <taxon>Alphaproteobacteria</taxon>
        <taxon>Acetobacterales</taxon>
        <taxon>Acetobacteraceae</taxon>
        <taxon>Gluconobacter</taxon>
    </lineage>
</organism>
<dbReference type="SMART" id="SM00387">
    <property type="entry name" value="HATPase_c"/>
    <property type="match status" value="1"/>
</dbReference>
<comment type="caution">
    <text evidence="8">The sequence shown here is derived from an EMBL/GenBank/DDBJ whole genome shotgun (WGS) entry which is preliminary data.</text>
</comment>
<dbReference type="SMART" id="SM00388">
    <property type="entry name" value="HisKA"/>
    <property type="match status" value="1"/>
</dbReference>
<dbReference type="Gene3D" id="3.30.565.10">
    <property type="entry name" value="Histidine kinase-like ATPase, C-terminal domain"/>
    <property type="match status" value="1"/>
</dbReference>
<dbReference type="EC" id="2.7.13.3" evidence="2"/>
<dbReference type="PANTHER" id="PTHR45453">
    <property type="entry name" value="PHOSPHATE REGULON SENSOR PROTEIN PHOR"/>
    <property type="match status" value="1"/>
</dbReference>
<name>G6XJA1_9PROT</name>
<evidence type="ECO:0000256" key="3">
    <source>
        <dbReference type="ARBA" id="ARBA00022553"/>
    </source>
</evidence>
<dbReference type="eggNOG" id="COG5002">
    <property type="taxonomic scope" value="Bacteria"/>
</dbReference>
<dbReference type="FunFam" id="1.10.287.130:FF:000001">
    <property type="entry name" value="Two-component sensor histidine kinase"/>
    <property type="match status" value="1"/>
</dbReference>
<dbReference type="PANTHER" id="PTHR45453:SF1">
    <property type="entry name" value="PHOSPHATE REGULON SENSOR PROTEIN PHOR"/>
    <property type="match status" value="1"/>
</dbReference>
<keyword evidence="3" id="KW-0597">Phosphoprotein</keyword>
<evidence type="ECO:0000313" key="9">
    <source>
        <dbReference type="Proteomes" id="UP000004949"/>
    </source>
</evidence>
<dbReference type="CDD" id="cd00075">
    <property type="entry name" value="HATPase"/>
    <property type="match status" value="1"/>
</dbReference>
<keyword evidence="5" id="KW-0418">Kinase</keyword>
<evidence type="ECO:0000256" key="6">
    <source>
        <dbReference type="ARBA" id="ARBA00023012"/>
    </source>
</evidence>
<dbReference type="SUPFAM" id="SSF47384">
    <property type="entry name" value="Homodimeric domain of signal transducing histidine kinase"/>
    <property type="match status" value="1"/>
</dbReference>
<dbReference type="InterPro" id="IPR050351">
    <property type="entry name" value="BphY/WalK/GraS-like"/>
</dbReference>
<sequence length="413" mass="44722">MAAPHDMLLPLTVALGVAALGGWGGLVASVLYRRRSTVRPSDVRTVADLSAPDLRLPIDAFPASVLLVDALGALLHANEDAIAQFGDSMGAILRHPATRAALFAALRAEPATEGDPVPLCSTTLTLDVPVPRTLHLALRRLPGGKGRSRRLLVVLSDRSDAQAVDRMRTEFVAHASHELRTPLASMSGFIDALKDGAGESVQLRTQFLDIMAQQCARMKRLIDRLLYLSRVQAHEHQRPRDLLDVSELMAVVLGEIAPRFEQENRHLRVDVEDGLLIHADEDEMTQVLLNLIENALRYGAGAEDGLTVTLFARRQITADDSWPAENGVLIGVQDNGCGIAPHHLPRLTERFYRVGEARQDGEGTGLGLSIVRHILDRHGGRLKIVSSPGNGATCLVWLPAAGESRNGSDPDHA</sequence>
<evidence type="ECO:0000313" key="8">
    <source>
        <dbReference type="EMBL" id="EHH68217.1"/>
    </source>
</evidence>
<accession>G6XJA1</accession>
<gene>
    <name evidence="8" type="ORF">GMO_15670</name>
</gene>
<dbReference type="Pfam" id="PF00512">
    <property type="entry name" value="HisKA"/>
    <property type="match status" value="1"/>
</dbReference>
<dbReference type="RefSeq" id="WP_008851714.1">
    <property type="nucleotide sequence ID" value="NZ_AGQV01000004.1"/>
</dbReference>
<dbReference type="GO" id="GO:0016036">
    <property type="term" value="P:cellular response to phosphate starvation"/>
    <property type="evidence" value="ECO:0007669"/>
    <property type="project" value="TreeGrafter"/>
</dbReference>
<dbReference type="STRING" id="1088869.GMO_15670"/>
<keyword evidence="4 8" id="KW-0808">Transferase</keyword>
<dbReference type="InterPro" id="IPR005467">
    <property type="entry name" value="His_kinase_dom"/>
</dbReference>
<keyword evidence="9" id="KW-1185">Reference proteome</keyword>
<dbReference type="OrthoDB" id="9813151at2"/>
<dbReference type="SUPFAM" id="SSF55874">
    <property type="entry name" value="ATPase domain of HSP90 chaperone/DNA topoisomerase II/histidine kinase"/>
    <property type="match status" value="1"/>
</dbReference>